<evidence type="ECO:0000256" key="1">
    <source>
        <dbReference type="ARBA" id="ARBA00022801"/>
    </source>
</evidence>
<dbReference type="SUPFAM" id="SSF52499">
    <property type="entry name" value="Isochorismatase-like hydrolases"/>
    <property type="match status" value="1"/>
</dbReference>
<dbReference type="InterPro" id="IPR036380">
    <property type="entry name" value="Isochorismatase-like_sf"/>
</dbReference>
<protein>
    <submittedName>
        <fullName evidence="3">Isochorismatase family protein</fullName>
    </submittedName>
</protein>
<evidence type="ECO:0000313" key="3">
    <source>
        <dbReference type="EMBL" id="MCL6284188.1"/>
    </source>
</evidence>
<dbReference type="Pfam" id="PF00857">
    <property type="entry name" value="Isochorismatase"/>
    <property type="match status" value="1"/>
</dbReference>
<gene>
    <name evidence="3" type="ORF">M3P21_11690</name>
</gene>
<dbReference type="PANTHER" id="PTHR43540:SF1">
    <property type="entry name" value="ISOCHORISMATASE HYDROLASE"/>
    <property type="match status" value="1"/>
</dbReference>
<dbReference type="Gene3D" id="3.40.50.850">
    <property type="entry name" value="Isochorismatase-like"/>
    <property type="match status" value="1"/>
</dbReference>
<dbReference type="InterPro" id="IPR000868">
    <property type="entry name" value="Isochorismatase-like_dom"/>
</dbReference>
<feature type="domain" description="Isochorismatase-like" evidence="2">
    <location>
        <begin position="3"/>
        <end position="144"/>
    </location>
</feature>
<accession>A0ABT0Q4S9</accession>
<keyword evidence="4" id="KW-1185">Reference proteome</keyword>
<reference evidence="3" key="1">
    <citation type="submission" date="2022-05" db="EMBL/GenBank/DDBJ databases">
        <authorList>
            <person name="Park J.-S."/>
        </authorList>
    </citation>
    <scope>NUCLEOTIDE SEQUENCE</scope>
    <source>
        <strain evidence="3">2012CJ41-6</strain>
    </source>
</reference>
<comment type="caution">
    <text evidence="3">The sequence shown here is derived from an EMBL/GenBank/DDBJ whole genome shotgun (WGS) entry which is preliminary data.</text>
</comment>
<dbReference type="PANTHER" id="PTHR43540">
    <property type="entry name" value="PEROXYUREIDOACRYLATE/UREIDOACRYLATE AMIDOHYDROLASE-RELATED"/>
    <property type="match status" value="1"/>
</dbReference>
<organism evidence="3 4">
    <name type="scientific">Ruegeria spongiae</name>
    <dbReference type="NCBI Taxonomy" id="2942209"/>
    <lineage>
        <taxon>Bacteria</taxon>
        <taxon>Pseudomonadati</taxon>
        <taxon>Pseudomonadota</taxon>
        <taxon>Alphaproteobacteria</taxon>
        <taxon>Rhodobacterales</taxon>
        <taxon>Roseobacteraceae</taxon>
        <taxon>Ruegeria</taxon>
    </lineage>
</organism>
<sequence length="182" mass="18889">MKTALLVIDVQMALAHEDASGVDRSCPEAESNIALLLEKFRSNNSTVVHVHHHGTSPDDPFHPDAPGAVVQPVAAPAQGEPVVIKTGSSGFVGTPLQTILQNAGVERVVLCGATANHCVESTTRSAADLGFQPIYAADAVWTYGIAGPDGKSHSASLVHSVSMATLEGEIAAVKFTKDVLAM</sequence>
<dbReference type="Proteomes" id="UP001203880">
    <property type="component" value="Unassembled WGS sequence"/>
</dbReference>
<evidence type="ECO:0000313" key="4">
    <source>
        <dbReference type="Proteomes" id="UP001203880"/>
    </source>
</evidence>
<evidence type="ECO:0000259" key="2">
    <source>
        <dbReference type="Pfam" id="PF00857"/>
    </source>
</evidence>
<keyword evidence="1" id="KW-0378">Hydrolase</keyword>
<dbReference type="InterPro" id="IPR050272">
    <property type="entry name" value="Isochorismatase-like_hydrls"/>
</dbReference>
<proteinExistence type="predicted"/>
<dbReference type="EMBL" id="JAMFMB010000013">
    <property type="protein sequence ID" value="MCL6284188.1"/>
    <property type="molecule type" value="Genomic_DNA"/>
</dbReference>
<name>A0ABT0Q4S9_9RHOB</name>
<dbReference type="RefSeq" id="WP_249710176.1">
    <property type="nucleotide sequence ID" value="NZ_JAMFMB010000013.1"/>
</dbReference>